<comment type="caution">
    <text evidence="2">The sequence shown here is derived from an EMBL/GenBank/DDBJ whole genome shotgun (WGS) entry which is preliminary data.</text>
</comment>
<feature type="region of interest" description="Disordered" evidence="1">
    <location>
        <begin position="1"/>
        <end position="20"/>
    </location>
</feature>
<dbReference type="EMBL" id="BPLQ01014668">
    <property type="protein sequence ID" value="GIY81797.1"/>
    <property type="molecule type" value="Genomic_DNA"/>
</dbReference>
<protein>
    <submittedName>
        <fullName evidence="2">Uncharacterized protein</fullName>
    </submittedName>
</protein>
<organism evidence="2 3">
    <name type="scientific">Caerostris darwini</name>
    <dbReference type="NCBI Taxonomy" id="1538125"/>
    <lineage>
        <taxon>Eukaryota</taxon>
        <taxon>Metazoa</taxon>
        <taxon>Ecdysozoa</taxon>
        <taxon>Arthropoda</taxon>
        <taxon>Chelicerata</taxon>
        <taxon>Arachnida</taxon>
        <taxon>Araneae</taxon>
        <taxon>Araneomorphae</taxon>
        <taxon>Entelegynae</taxon>
        <taxon>Araneoidea</taxon>
        <taxon>Araneidae</taxon>
        <taxon>Caerostris</taxon>
    </lineage>
</organism>
<accession>A0AAV4WGL6</accession>
<keyword evidence="3" id="KW-1185">Reference proteome</keyword>
<sequence length="83" mass="9108">MARARPLPSNGRLKKTYPSENTFWGGGNFQNFAVFPKSYHIATPNHSSATTSGRTRLLSPDGERGDGARFISLNDPRPSPHPL</sequence>
<gene>
    <name evidence="2" type="ORF">CDAR_512331</name>
</gene>
<evidence type="ECO:0000313" key="2">
    <source>
        <dbReference type="EMBL" id="GIY81797.1"/>
    </source>
</evidence>
<evidence type="ECO:0000256" key="1">
    <source>
        <dbReference type="SAM" id="MobiDB-lite"/>
    </source>
</evidence>
<dbReference type="AlphaFoldDB" id="A0AAV4WGL6"/>
<reference evidence="2 3" key="1">
    <citation type="submission" date="2021-06" db="EMBL/GenBank/DDBJ databases">
        <title>Caerostris darwini draft genome.</title>
        <authorList>
            <person name="Kono N."/>
            <person name="Arakawa K."/>
        </authorList>
    </citation>
    <scope>NUCLEOTIDE SEQUENCE [LARGE SCALE GENOMIC DNA]</scope>
</reference>
<dbReference type="Proteomes" id="UP001054837">
    <property type="component" value="Unassembled WGS sequence"/>
</dbReference>
<feature type="region of interest" description="Disordered" evidence="1">
    <location>
        <begin position="43"/>
        <end position="83"/>
    </location>
</feature>
<proteinExistence type="predicted"/>
<evidence type="ECO:0000313" key="3">
    <source>
        <dbReference type="Proteomes" id="UP001054837"/>
    </source>
</evidence>
<name>A0AAV4WGL6_9ARAC</name>
<feature type="compositionally biased region" description="Polar residues" evidence="1">
    <location>
        <begin position="44"/>
        <end position="54"/>
    </location>
</feature>